<dbReference type="PANTHER" id="PTHR37813:SF1">
    <property type="entry name" value="FELS-2 PROPHAGE PROTEIN"/>
    <property type="match status" value="1"/>
</dbReference>
<feature type="domain" description="Phage tail tape measure protein" evidence="2">
    <location>
        <begin position="249"/>
        <end position="425"/>
    </location>
</feature>
<dbReference type="AlphaFoldDB" id="A0A212JNM0"/>
<protein>
    <recommendedName>
        <fullName evidence="2">Phage tail tape measure protein domain-containing protein</fullName>
    </recommendedName>
</protein>
<evidence type="ECO:0000259" key="2">
    <source>
        <dbReference type="Pfam" id="PF10145"/>
    </source>
</evidence>
<reference evidence="3" key="1">
    <citation type="submission" date="2016-04" db="EMBL/GenBank/DDBJ databases">
        <authorList>
            <person name="Evans L.H."/>
            <person name="Alamgir A."/>
            <person name="Owens N."/>
            <person name="Weber N.D."/>
            <person name="Virtaneva K."/>
            <person name="Barbian K."/>
            <person name="Babar A."/>
            <person name="Rosenke K."/>
        </authorList>
    </citation>
    <scope>NUCLEOTIDE SEQUENCE</scope>
    <source>
        <strain evidence="3">86</strain>
    </source>
</reference>
<name>A0A212JNM0_9PROT</name>
<sequence>MERSLAFSMVIGATVDGSMRSAIGSTVTEMGRLGTAVRSVEESKASALKDAASIERTQRQLQAYREMGREVLAAGRSHRDAQDKVKGLAREIAAAADPTKAQEKALEAARKAVVRAAAAEEAKKQRLASMRSELKAANVDTARFGAAERKLASDLAAAKAKVDETTRSITAMGDAVSRVEKRQEIGGELRNQALKVGAAYLALRQPVREAGDFEHQLRRFGNTAGMTDQQLEAVRLKIRHVSVTARQGMADMMAGVDVLVGKGMKPDQALAAIEPIGLAASATGASMEDMANLSYNVLGNLHVPVDKLSQALDIMAQAGKEGGFELRDMAREFPQLTSAAAALGWTGTEAVASLGAALQVAMRGASDPSTAANNLANFLAKIASPETVKNFSKLGIDIQEALAEGVAAGQNPMEVVMQQIAEATGADLGKAMEGAFDANGKLMEGAAEQIASRFDLGSLFGDRQVQDFLAPMLANYQEYVRIKNTAAQANGVVNKDFAAMAGTFNKASERLGVAWSNIKEGIGASLLPVLTPVTNVVAAAAEGIADLTEQFPVLTAGVVTLGGGVLAFRSATLVARYGMTFLRGGIGSVVKETMTMGRAVGGTTASVGRMGASVSATGGRLGAVVAQMRRYSVAANSAATASRRLATAQGGIGSIGGLGGIGKTMRVGGKALGAAGLLLNAGLAVKDMADPSLSREEKGASVGDLAGGLAGAATGAAIGSVVPVIGTAVGAMIGGVVGSMGGSKLGAMLGREGVGQAVGGAMAATAAAGVAMSPPPQVPFEIEQAVPSSPTTMNTTINITIPRQQGDDAQVIAMEVRRQIDDLFQDIGGRQRAGLYDVV</sequence>
<gene>
    <name evidence="3" type="ORF">KL86APRO_11372</name>
</gene>
<evidence type="ECO:0000313" key="3">
    <source>
        <dbReference type="EMBL" id="SBW01046.1"/>
    </source>
</evidence>
<accession>A0A212JNM0</accession>
<organism evidence="3">
    <name type="scientific">uncultured Alphaproteobacteria bacterium</name>
    <dbReference type="NCBI Taxonomy" id="91750"/>
    <lineage>
        <taxon>Bacteria</taxon>
        <taxon>Pseudomonadati</taxon>
        <taxon>Pseudomonadota</taxon>
        <taxon>Alphaproteobacteria</taxon>
        <taxon>environmental samples</taxon>
    </lineage>
</organism>
<dbReference type="Pfam" id="PF10145">
    <property type="entry name" value="PhageMin_Tail"/>
    <property type="match status" value="1"/>
</dbReference>
<dbReference type="NCBIfam" id="TIGR01760">
    <property type="entry name" value="tape_meas_TP901"/>
    <property type="match status" value="1"/>
</dbReference>
<proteinExistence type="predicted"/>
<dbReference type="PANTHER" id="PTHR37813">
    <property type="entry name" value="FELS-2 PROPHAGE PROTEIN"/>
    <property type="match status" value="1"/>
</dbReference>
<evidence type="ECO:0000256" key="1">
    <source>
        <dbReference type="ARBA" id="ARBA00022612"/>
    </source>
</evidence>
<keyword evidence="1" id="KW-1188">Viral release from host cell</keyword>
<dbReference type="InterPro" id="IPR010090">
    <property type="entry name" value="Phage_tape_meas"/>
</dbReference>
<dbReference type="EMBL" id="FLUO01000001">
    <property type="protein sequence ID" value="SBW01046.1"/>
    <property type="molecule type" value="Genomic_DNA"/>
</dbReference>